<dbReference type="Pfam" id="PF08990">
    <property type="entry name" value="Docking"/>
    <property type="match status" value="1"/>
</dbReference>
<dbReference type="Pfam" id="PF00109">
    <property type="entry name" value="ketoacyl-synt"/>
    <property type="match status" value="1"/>
</dbReference>
<evidence type="ECO:0000313" key="7">
    <source>
        <dbReference type="Proteomes" id="UP000192713"/>
    </source>
</evidence>
<feature type="non-terminal residue" evidence="6">
    <location>
        <position position="61"/>
    </location>
</feature>
<evidence type="ECO:0000256" key="2">
    <source>
        <dbReference type="ARBA" id="ARBA00022679"/>
    </source>
</evidence>
<dbReference type="InterPro" id="IPR015083">
    <property type="entry name" value="NorB/c/GfsB-D-like_docking"/>
</dbReference>
<comment type="caution">
    <text evidence="6">The sequence shown here is derived from an EMBL/GenBank/DDBJ whole genome shotgun (WGS) entry which is preliminary data.</text>
</comment>
<dbReference type="InterPro" id="IPR050091">
    <property type="entry name" value="PKS_NRPS_Biosynth_Enz"/>
</dbReference>
<dbReference type="InterPro" id="IPR036299">
    <property type="entry name" value="Polyketide_synth_docking_sf"/>
</dbReference>
<comment type="cofactor">
    <cofactor evidence="1">
        <name>pantetheine 4'-phosphate</name>
        <dbReference type="ChEBI" id="CHEBI:47942"/>
    </cofactor>
</comment>
<evidence type="ECO:0000313" key="6">
    <source>
        <dbReference type="EMBL" id="ORA73648.1"/>
    </source>
</evidence>
<sequence length="61" mass="6967">MTDEHKLRSYLKKVTRELHDTHQALRELERRAHEPIAIVGMGCRYPGGVGSPEQLWELVAG</sequence>
<dbReference type="EMBL" id="MVHU01000081">
    <property type="protein sequence ID" value="ORA73648.1"/>
    <property type="molecule type" value="Genomic_DNA"/>
</dbReference>
<dbReference type="GO" id="GO:0006633">
    <property type="term" value="P:fatty acid biosynthetic process"/>
    <property type="evidence" value="ECO:0007669"/>
    <property type="project" value="TreeGrafter"/>
</dbReference>
<evidence type="ECO:0000256" key="1">
    <source>
        <dbReference type="ARBA" id="ARBA00001957"/>
    </source>
</evidence>
<evidence type="ECO:0000259" key="4">
    <source>
        <dbReference type="Pfam" id="PF00109"/>
    </source>
</evidence>
<evidence type="ECO:0008006" key="8">
    <source>
        <dbReference type="Google" id="ProtNLM"/>
    </source>
</evidence>
<keyword evidence="3" id="KW-0511">Multifunctional enzyme</keyword>
<dbReference type="AlphaFoldDB" id="A0A1X0DMN6"/>
<dbReference type="SUPFAM" id="SSF101173">
    <property type="entry name" value="Docking domain B of the erythromycin polyketide synthase (DEBS)"/>
    <property type="match status" value="1"/>
</dbReference>
<name>A0A1X0DMN6_9MYCO</name>
<protein>
    <recommendedName>
        <fullName evidence="8">Polyketide synthase</fullName>
    </recommendedName>
</protein>
<accession>A0A1X0DMN6</accession>
<gene>
    <name evidence="6" type="ORF">BST28_22715</name>
</gene>
<dbReference type="PANTHER" id="PTHR43775">
    <property type="entry name" value="FATTY ACID SYNTHASE"/>
    <property type="match status" value="1"/>
</dbReference>
<reference evidence="6 7" key="1">
    <citation type="submission" date="2017-02" db="EMBL/GenBank/DDBJ databases">
        <title>The new phylogeny of genus Mycobacterium.</title>
        <authorList>
            <person name="Tortoli E."/>
            <person name="Trovato A."/>
            <person name="Cirillo D.M."/>
        </authorList>
    </citation>
    <scope>NUCLEOTIDE SEQUENCE [LARGE SCALE GENOMIC DNA]</scope>
    <source>
        <strain evidence="6 7">DSM 45093</strain>
    </source>
</reference>
<dbReference type="RefSeq" id="WP_133054370.1">
    <property type="nucleotide sequence ID" value="NZ_MVHU01000081.1"/>
</dbReference>
<feature type="domain" description="Polyketide synthase NorB/C/GfsB-E-like docking" evidence="5">
    <location>
        <begin position="2"/>
        <end position="30"/>
    </location>
</feature>
<feature type="domain" description="Beta-ketoacyl synthase-like N-terminal" evidence="4">
    <location>
        <begin position="34"/>
        <end position="59"/>
    </location>
</feature>
<organism evidence="6 7">
    <name type="scientific">Mycolicibacter kumamotonensis</name>
    <dbReference type="NCBI Taxonomy" id="354243"/>
    <lineage>
        <taxon>Bacteria</taxon>
        <taxon>Bacillati</taxon>
        <taxon>Actinomycetota</taxon>
        <taxon>Actinomycetes</taxon>
        <taxon>Mycobacteriales</taxon>
        <taxon>Mycobacteriaceae</taxon>
        <taxon>Mycolicibacter</taxon>
    </lineage>
</organism>
<dbReference type="PANTHER" id="PTHR43775:SF51">
    <property type="entry name" value="INACTIVE PHENOLPHTHIOCEROL SYNTHESIS POLYKETIDE SYNTHASE TYPE I PKS1-RELATED"/>
    <property type="match status" value="1"/>
</dbReference>
<dbReference type="Gene3D" id="3.40.47.10">
    <property type="match status" value="1"/>
</dbReference>
<dbReference type="GO" id="GO:0004312">
    <property type="term" value="F:fatty acid synthase activity"/>
    <property type="evidence" value="ECO:0007669"/>
    <property type="project" value="TreeGrafter"/>
</dbReference>
<dbReference type="InterPro" id="IPR014030">
    <property type="entry name" value="Ketoacyl_synth_N"/>
</dbReference>
<evidence type="ECO:0000256" key="3">
    <source>
        <dbReference type="ARBA" id="ARBA00023268"/>
    </source>
</evidence>
<keyword evidence="2" id="KW-0808">Transferase</keyword>
<proteinExistence type="predicted"/>
<evidence type="ECO:0000259" key="5">
    <source>
        <dbReference type="Pfam" id="PF08990"/>
    </source>
</evidence>
<dbReference type="SUPFAM" id="SSF53901">
    <property type="entry name" value="Thiolase-like"/>
    <property type="match status" value="1"/>
</dbReference>
<dbReference type="Proteomes" id="UP000192713">
    <property type="component" value="Unassembled WGS sequence"/>
</dbReference>
<dbReference type="InterPro" id="IPR016039">
    <property type="entry name" value="Thiolase-like"/>
</dbReference>